<dbReference type="Pfam" id="PF13912">
    <property type="entry name" value="zf-C2H2_6"/>
    <property type="match status" value="1"/>
</dbReference>
<dbReference type="FunFam" id="3.30.160.60:FF:000056">
    <property type="entry name" value="Zinc finger and SCAN domain-containing 20"/>
    <property type="match status" value="1"/>
</dbReference>
<dbReference type="PROSITE" id="PS00028">
    <property type="entry name" value="ZINC_FINGER_C2H2_1"/>
    <property type="match status" value="9"/>
</dbReference>
<evidence type="ECO:0000256" key="12">
    <source>
        <dbReference type="PROSITE-ProRule" id="PRU00042"/>
    </source>
</evidence>
<dbReference type="KEGG" id="emc:129328697"/>
<dbReference type="FunFam" id="3.30.160.60:FF:002343">
    <property type="entry name" value="Zinc finger protein 33A"/>
    <property type="match status" value="2"/>
</dbReference>
<dbReference type="Gene3D" id="3.30.160.60">
    <property type="entry name" value="Classic Zinc Finger"/>
    <property type="match status" value="9"/>
</dbReference>
<reference evidence="17 18" key="1">
    <citation type="submission" date="2025-04" db="UniProtKB">
        <authorList>
            <consortium name="RefSeq"/>
        </authorList>
    </citation>
    <scope>IDENTIFICATION</scope>
    <source>
        <tissue evidence="17 18">Blood</tissue>
    </source>
</reference>
<feature type="domain" description="C2H2-type" evidence="14">
    <location>
        <begin position="384"/>
        <end position="411"/>
    </location>
</feature>
<feature type="compositionally biased region" description="Basic and acidic residues" evidence="13">
    <location>
        <begin position="320"/>
        <end position="335"/>
    </location>
</feature>
<dbReference type="FunFam" id="3.30.160.60:FF:002254">
    <property type="entry name" value="Zinc finger protein 540"/>
    <property type="match status" value="1"/>
</dbReference>
<dbReference type="SMART" id="SM00431">
    <property type="entry name" value="SCAN"/>
    <property type="match status" value="1"/>
</dbReference>
<keyword evidence="8" id="KW-0805">Transcription regulation</keyword>
<dbReference type="Gene3D" id="1.10.4020.10">
    <property type="entry name" value="DNA breaking-rejoining enzymes"/>
    <property type="match status" value="1"/>
</dbReference>
<evidence type="ECO:0000313" key="17">
    <source>
        <dbReference type="RefSeq" id="XP_054833905.1"/>
    </source>
</evidence>
<dbReference type="Pfam" id="PF02023">
    <property type="entry name" value="SCAN"/>
    <property type="match status" value="1"/>
</dbReference>
<dbReference type="FunFam" id="3.30.160.60:FF:001005">
    <property type="entry name" value="Zinc finger protein 75A"/>
    <property type="match status" value="1"/>
</dbReference>
<accession>A0AA97J8W7</accession>
<comment type="subcellular location">
    <subcellularLocation>
        <location evidence="2">Nucleus</location>
    </subcellularLocation>
</comment>
<evidence type="ECO:0000313" key="16">
    <source>
        <dbReference type="Proteomes" id="UP001190640"/>
    </source>
</evidence>
<evidence type="ECO:0000256" key="13">
    <source>
        <dbReference type="SAM" id="MobiDB-lite"/>
    </source>
</evidence>
<evidence type="ECO:0000256" key="7">
    <source>
        <dbReference type="ARBA" id="ARBA00022833"/>
    </source>
</evidence>
<dbReference type="FunFam" id="3.30.160.60:FF:000443">
    <property type="entry name" value="Zinc finger protein 41"/>
    <property type="match status" value="1"/>
</dbReference>
<feature type="domain" description="C2H2-type" evidence="14">
    <location>
        <begin position="664"/>
        <end position="691"/>
    </location>
</feature>
<evidence type="ECO:0000259" key="14">
    <source>
        <dbReference type="PROSITE" id="PS50157"/>
    </source>
</evidence>
<feature type="domain" description="C2H2-type" evidence="14">
    <location>
        <begin position="636"/>
        <end position="663"/>
    </location>
</feature>
<dbReference type="InterPro" id="IPR036236">
    <property type="entry name" value="Znf_C2H2_sf"/>
</dbReference>
<organism evidence="16 17">
    <name type="scientific">Eublepharis macularius</name>
    <name type="common">Leopard gecko</name>
    <name type="synonym">Cyrtodactylus macularius</name>
    <dbReference type="NCBI Taxonomy" id="481883"/>
    <lineage>
        <taxon>Eukaryota</taxon>
        <taxon>Metazoa</taxon>
        <taxon>Chordata</taxon>
        <taxon>Craniata</taxon>
        <taxon>Vertebrata</taxon>
        <taxon>Euteleostomi</taxon>
        <taxon>Lepidosauria</taxon>
        <taxon>Squamata</taxon>
        <taxon>Bifurcata</taxon>
        <taxon>Gekkota</taxon>
        <taxon>Eublepharidae</taxon>
        <taxon>Eublepharinae</taxon>
        <taxon>Eublepharis</taxon>
    </lineage>
</organism>
<evidence type="ECO:0000256" key="8">
    <source>
        <dbReference type="ARBA" id="ARBA00023015"/>
    </source>
</evidence>
<evidence type="ECO:0000256" key="10">
    <source>
        <dbReference type="ARBA" id="ARBA00023163"/>
    </source>
</evidence>
<evidence type="ECO:0000256" key="11">
    <source>
        <dbReference type="ARBA" id="ARBA00023242"/>
    </source>
</evidence>
<dbReference type="Proteomes" id="UP001190640">
    <property type="component" value="Chromosome 4"/>
</dbReference>
<keyword evidence="4" id="KW-0479">Metal-binding</keyword>
<dbReference type="PANTHER" id="PTHR16515">
    <property type="entry name" value="PR DOMAIN ZINC FINGER PROTEIN"/>
    <property type="match status" value="1"/>
</dbReference>
<dbReference type="GO" id="GO:0003677">
    <property type="term" value="F:DNA binding"/>
    <property type="evidence" value="ECO:0007669"/>
    <property type="project" value="UniProtKB-KW"/>
</dbReference>
<dbReference type="InterPro" id="IPR003309">
    <property type="entry name" value="SCAN_dom"/>
</dbReference>
<comment type="similarity">
    <text evidence="3">Belongs to the krueppel C2H2-type zinc-finger protein family.</text>
</comment>
<dbReference type="RefSeq" id="XP_054833905.1">
    <property type="nucleotide sequence ID" value="XM_054977930.1"/>
</dbReference>
<evidence type="ECO:0000256" key="1">
    <source>
        <dbReference type="ARBA" id="ARBA00003767"/>
    </source>
</evidence>
<dbReference type="RefSeq" id="XP_054833907.1">
    <property type="nucleotide sequence ID" value="XM_054977932.1"/>
</dbReference>
<evidence type="ECO:0000313" key="18">
    <source>
        <dbReference type="RefSeq" id="XP_054833906.1"/>
    </source>
</evidence>
<dbReference type="FunFam" id="3.30.160.60:FF:001954">
    <property type="entry name" value="Zinc finger protein 787"/>
    <property type="match status" value="1"/>
</dbReference>
<keyword evidence="11" id="KW-0539">Nucleus</keyword>
<dbReference type="PROSITE" id="PS50804">
    <property type="entry name" value="SCAN_BOX"/>
    <property type="match status" value="1"/>
</dbReference>
<evidence type="ECO:0000256" key="4">
    <source>
        <dbReference type="ARBA" id="ARBA00022723"/>
    </source>
</evidence>
<evidence type="ECO:0000313" key="19">
    <source>
        <dbReference type="RefSeq" id="XP_054833907.1"/>
    </source>
</evidence>
<keyword evidence="16" id="KW-1185">Reference proteome</keyword>
<comment type="function">
    <text evidence="1">May be involved in transcriptional regulation.</text>
</comment>
<keyword evidence="9" id="KW-0238">DNA-binding</keyword>
<proteinExistence type="inferred from homology"/>
<feature type="domain" description="C2H2-type" evidence="14">
    <location>
        <begin position="580"/>
        <end position="607"/>
    </location>
</feature>
<feature type="domain" description="C2H2-type" evidence="14">
    <location>
        <begin position="524"/>
        <end position="551"/>
    </location>
</feature>
<name>A0AA97J8W7_EUBMA</name>
<evidence type="ECO:0000256" key="6">
    <source>
        <dbReference type="ARBA" id="ARBA00022771"/>
    </source>
</evidence>
<sequence>MKMEEEGNTKGEAPERILKSPHVLKAGSIGGFLRRRPGDPVYHQAAEGSLSLAQWEIQWQEFLGTLENPHSGWGNPHLPGKPSPWEDAKAFLASFEQVAGACLWPQEEWVTRLLPSLSGEAEKAFKNLDIRDREDYGKVKAAILREDALSREKQREAFRFFRYQEAEGPREAYIRLRETCHGWLRVENHSKEQILELLILEQLLTILPPEIQSQVRERSPESCSQAVVLAEEFLLRHREAVRQEMQMPLEEVSGSVSEAGRDLSGSEHRQLLMDVKEEEDGEASLLGDVQENENDRRFQVLSLEKVKDEDLKGNFGNQEGPKRQDGNCTVEKNDKPIPCQDGEFQKIPTQEEKTAETRRNGGLSAHLRILTGENQQIHAIEKPYNCSVCGDSFSWRTALTWHQRIHQREEPKKFPECENSYKGGLHQEKHQIIPTREKPYQPSEVEKSSYDHISLSVHQRTPSEERPFKCAECGKRFRWASHLQQHQTLHTGEKPYQCSECGKKFTRTSSLRQHQRIHTGEKPYECSECGQRFGFSSLLQRHEKIHTGEKPYRCAECGKAFRHRLSLIVHQRAHTGERPYKCSECGSSFSRTSHLQQHQSIHTVQKPYECSECGKRFGSPFLLQQHQRIHTGEKPFECSECGKSFSHCISLTVHRTTHTGEKLYQCSECGKKFNWISSLRKHQRIHMEEKPSEC</sequence>
<dbReference type="InterPro" id="IPR013087">
    <property type="entry name" value="Znf_C2H2_type"/>
</dbReference>
<dbReference type="AlphaFoldDB" id="A0AA97J8W7"/>
<feature type="domain" description="C2H2-type" evidence="14">
    <location>
        <begin position="608"/>
        <end position="635"/>
    </location>
</feature>
<evidence type="ECO:0000256" key="2">
    <source>
        <dbReference type="ARBA" id="ARBA00004123"/>
    </source>
</evidence>
<dbReference type="SUPFAM" id="SSF47353">
    <property type="entry name" value="Retrovirus capsid dimerization domain-like"/>
    <property type="match status" value="1"/>
</dbReference>
<feature type="region of interest" description="Disordered" evidence="13">
    <location>
        <begin position="311"/>
        <end position="336"/>
    </location>
</feature>
<dbReference type="FunFam" id="3.30.160.60:FF:002196">
    <property type="entry name" value="zinc finger protein 850-like isoform X3"/>
    <property type="match status" value="1"/>
</dbReference>
<dbReference type="Pfam" id="PF00096">
    <property type="entry name" value="zf-C2H2"/>
    <property type="match status" value="8"/>
</dbReference>
<dbReference type="SMART" id="SM00355">
    <property type="entry name" value="ZnF_C2H2"/>
    <property type="match status" value="9"/>
</dbReference>
<dbReference type="FunFam" id="3.30.160.60:FF:000016">
    <property type="entry name" value="zinc finger protein 37 homolog"/>
    <property type="match status" value="1"/>
</dbReference>
<keyword evidence="7" id="KW-0862">Zinc</keyword>
<protein>
    <submittedName>
        <fullName evidence="17 18">Zinc finger protein 436-like isoform X1</fullName>
    </submittedName>
</protein>
<evidence type="ECO:0000256" key="5">
    <source>
        <dbReference type="ARBA" id="ARBA00022737"/>
    </source>
</evidence>
<evidence type="ECO:0000256" key="3">
    <source>
        <dbReference type="ARBA" id="ARBA00006991"/>
    </source>
</evidence>
<dbReference type="SUPFAM" id="SSF57667">
    <property type="entry name" value="beta-beta-alpha zinc fingers"/>
    <property type="match status" value="6"/>
</dbReference>
<feature type="domain" description="C2H2-type" evidence="14">
    <location>
        <begin position="552"/>
        <end position="579"/>
    </location>
</feature>
<feature type="domain" description="SCAN box" evidence="15">
    <location>
        <begin position="155"/>
        <end position="233"/>
    </location>
</feature>
<dbReference type="PROSITE" id="PS50157">
    <property type="entry name" value="ZINC_FINGER_C2H2_2"/>
    <property type="match status" value="9"/>
</dbReference>
<dbReference type="GO" id="GO:0010468">
    <property type="term" value="P:regulation of gene expression"/>
    <property type="evidence" value="ECO:0007669"/>
    <property type="project" value="TreeGrafter"/>
</dbReference>
<evidence type="ECO:0000256" key="9">
    <source>
        <dbReference type="ARBA" id="ARBA00023125"/>
    </source>
</evidence>
<evidence type="ECO:0000259" key="15">
    <source>
        <dbReference type="PROSITE" id="PS50804"/>
    </source>
</evidence>
<dbReference type="GeneID" id="129328697"/>
<dbReference type="PANTHER" id="PTHR16515:SF57">
    <property type="entry name" value="ZINC FINGER PROTEIN 154-LIKE"/>
    <property type="match status" value="1"/>
</dbReference>
<gene>
    <name evidence="17 18 19" type="primary">LOC129328697</name>
</gene>
<dbReference type="InterPro" id="IPR038269">
    <property type="entry name" value="SCAN_sf"/>
</dbReference>
<dbReference type="FunFam" id="1.10.4020.10:FF:000001">
    <property type="entry name" value="zinc finger protein 263 isoform X1"/>
    <property type="match status" value="1"/>
</dbReference>
<dbReference type="GO" id="GO:0008270">
    <property type="term" value="F:zinc ion binding"/>
    <property type="evidence" value="ECO:0007669"/>
    <property type="project" value="UniProtKB-KW"/>
</dbReference>
<dbReference type="InterPro" id="IPR050331">
    <property type="entry name" value="Zinc_finger"/>
</dbReference>
<dbReference type="GO" id="GO:0005634">
    <property type="term" value="C:nucleus"/>
    <property type="evidence" value="ECO:0007669"/>
    <property type="project" value="UniProtKB-SubCell"/>
</dbReference>
<feature type="domain" description="C2H2-type" evidence="14">
    <location>
        <begin position="468"/>
        <end position="495"/>
    </location>
</feature>
<keyword evidence="6 12" id="KW-0863">Zinc-finger</keyword>
<keyword evidence="5" id="KW-0677">Repeat</keyword>
<keyword evidence="10" id="KW-0804">Transcription</keyword>
<feature type="domain" description="C2H2-type" evidence="14">
    <location>
        <begin position="496"/>
        <end position="523"/>
    </location>
</feature>
<dbReference type="RefSeq" id="XP_054833906.1">
    <property type="nucleotide sequence ID" value="XM_054977931.1"/>
</dbReference>